<dbReference type="InterPro" id="IPR014729">
    <property type="entry name" value="Rossmann-like_a/b/a_fold"/>
</dbReference>
<dbReference type="GO" id="GO:0005524">
    <property type="term" value="F:ATP binding"/>
    <property type="evidence" value="ECO:0007669"/>
    <property type="project" value="UniProtKB-KW"/>
</dbReference>
<evidence type="ECO:0000256" key="4">
    <source>
        <dbReference type="ARBA" id="ARBA00022833"/>
    </source>
</evidence>
<evidence type="ECO:0000256" key="7">
    <source>
        <dbReference type="HAMAP-Rule" id="MF_01428"/>
    </source>
</evidence>
<dbReference type="GO" id="GO:0008270">
    <property type="term" value="F:zinc ion binding"/>
    <property type="evidence" value="ECO:0007669"/>
    <property type="project" value="UniProtKB-UniRule"/>
</dbReference>
<dbReference type="HAMAP" id="MF_01428">
    <property type="entry name" value="Glu_Q_tRNA_synth"/>
    <property type="match status" value="1"/>
</dbReference>
<dbReference type="EC" id="6.1.1.-" evidence="7"/>
<evidence type="ECO:0000256" key="6">
    <source>
        <dbReference type="ARBA" id="ARBA00023146"/>
    </source>
</evidence>
<proteinExistence type="inferred from homology"/>
<dbReference type="InterPro" id="IPR000924">
    <property type="entry name" value="Glu/Gln-tRNA-synth"/>
</dbReference>
<dbReference type="SUPFAM" id="SSF52374">
    <property type="entry name" value="Nucleotidylyl transferase"/>
    <property type="match status" value="1"/>
</dbReference>
<evidence type="ECO:0000256" key="2">
    <source>
        <dbReference type="ARBA" id="ARBA00022723"/>
    </source>
</evidence>
<feature type="binding site" evidence="7">
    <location>
        <begin position="79"/>
        <end position="83"/>
    </location>
    <ligand>
        <name>L-glutamate</name>
        <dbReference type="ChEBI" id="CHEBI:29985"/>
    </ligand>
</feature>
<keyword evidence="12" id="KW-1185">Reference proteome</keyword>
<keyword evidence="5 7" id="KW-0067">ATP-binding</keyword>
<comment type="similarity">
    <text evidence="7">Belongs to the class-I aminoacyl-tRNA synthetase family. GluQ subfamily.</text>
</comment>
<feature type="binding site" evidence="7">
    <location>
        <position position="175"/>
    </location>
    <ligand>
        <name>Zn(2+)</name>
        <dbReference type="ChEBI" id="CHEBI:29105"/>
    </ligand>
</feature>
<evidence type="ECO:0000256" key="1">
    <source>
        <dbReference type="ARBA" id="ARBA00022598"/>
    </source>
</evidence>
<comment type="caution">
    <text evidence="11">The sequence shown here is derived from an EMBL/GenBank/DDBJ whole genome shotgun (WGS) entry which is preliminary data.</text>
</comment>
<keyword evidence="6 7" id="KW-0030">Aminoacyl-tRNA synthetase</keyword>
<dbReference type="Proteomes" id="UP000252174">
    <property type="component" value="Unassembled WGS sequence"/>
</dbReference>
<dbReference type="GO" id="GO:0006400">
    <property type="term" value="P:tRNA modification"/>
    <property type="evidence" value="ECO:0007669"/>
    <property type="project" value="InterPro"/>
</dbReference>
<feature type="domain" description="Glutamyl/glutaminyl-tRNA synthetase class Ib catalytic" evidence="10">
    <location>
        <begin position="77"/>
        <end position="344"/>
    </location>
</feature>
<evidence type="ECO:0000256" key="9">
    <source>
        <dbReference type="SAM" id="MobiDB-lite"/>
    </source>
</evidence>
<sequence length="404" mass="43620">MIVPLAACRTLGVDSENGPQRGQFLPDSPPHSGTMGQEDGKKWAAAAHSQPTIPKSDRLLAHAPIPATTPAQSLHYRGRFAPSPTGPLHAGSLVAALASWLDARAWHGGRGGRWLVRIEDVDTPRCVPGAAEHILQQLATCGLLPDEPPVWQSQRSALYQAALDQLITQGQAYPCACSRKDIAAALRALGHAPERHATLPYPGTCRDGLHGRPARAWRFRVAEFKPNQALVQMQQAQGAHFSIASNTVHWQDRRLGAQVQDVAQEVGDFVLRRADGLWAYQLAVVVDDAAQGITHVVRGADLADNTPRQILLQNALGLPTPRYLHTPLVCAANGEKLSKQNGAAALDLREPLRALGEAAHVLGLPAPPTLPHSSIPEALAWWVQAWLHKTTMQTREHAVLSTLV</sequence>
<dbReference type="InterPro" id="IPR022380">
    <property type="entry name" value="Glu-Q_tRNA(Asp)_Synthase"/>
</dbReference>
<dbReference type="NCBIfam" id="TIGR03838">
    <property type="entry name" value="queuosine_YadB"/>
    <property type="match status" value="1"/>
</dbReference>
<feature type="binding site" evidence="7">
    <location>
        <position position="177"/>
    </location>
    <ligand>
        <name>Zn(2+)</name>
        <dbReference type="ChEBI" id="CHEBI:29105"/>
    </ligand>
</feature>
<evidence type="ECO:0000313" key="11">
    <source>
        <dbReference type="EMBL" id="RCX09721.1"/>
    </source>
</evidence>
<keyword evidence="3 7" id="KW-0547">Nucleotide-binding</keyword>
<dbReference type="Pfam" id="PF00749">
    <property type="entry name" value="tRNA-synt_1c"/>
    <property type="match status" value="1"/>
</dbReference>
<feature type="binding site" evidence="7">
    <location>
        <position position="119"/>
    </location>
    <ligand>
        <name>L-glutamate</name>
        <dbReference type="ChEBI" id="CHEBI:29985"/>
    </ligand>
</feature>
<dbReference type="GO" id="GO:0004818">
    <property type="term" value="F:glutamate-tRNA ligase activity"/>
    <property type="evidence" value="ECO:0007669"/>
    <property type="project" value="TreeGrafter"/>
</dbReference>
<name>A0A369AKN1_9BURK</name>
<dbReference type="RefSeq" id="WP_241659368.1">
    <property type="nucleotide sequence ID" value="NZ_VORK01000006.1"/>
</dbReference>
<evidence type="ECO:0000259" key="10">
    <source>
        <dbReference type="Pfam" id="PF00749"/>
    </source>
</evidence>
<feature type="binding site" evidence="7">
    <location>
        <position position="339"/>
    </location>
    <ligand>
        <name>ATP</name>
        <dbReference type="ChEBI" id="CHEBI:30616"/>
    </ligand>
</feature>
<dbReference type="PANTHER" id="PTHR43311">
    <property type="entry name" value="GLUTAMATE--TRNA LIGASE"/>
    <property type="match status" value="1"/>
</dbReference>
<evidence type="ECO:0000256" key="3">
    <source>
        <dbReference type="ARBA" id="ARBA00022741"/>
    </source>
</evidence>
<dbReference type="PRINTS" id="PR00987">
    <property type="entry name" value="TRNASYNTHGLU"/>
</dbReference>
<dbReference type="GO" id="GO:0006424">
    <property type="term" value="P:glutamyl-tRNA aminoacylation"/>
    <property type="evidence" value="ECO:0007669"/>
    <property type="project" value="InterPro"/>
</dbReference>
<keyword evidence="1 7" id="KW-0436">Ligase</keyword>
<gene>
    <name evidence="7" type="primary">gluQ</name>
    <name evidence="11" type="ORF">DFR45_10481</name>
</gene>
<dbReference type="Gene3D" id="3.40.50.620">
    <property type="entry name" value="HUPs"/>
    <property type="match status" value="1"/>
</dbReference>
<dbReference type="GO" id="GO:0005829">
    <property type="term" value="C:cytosol"/>
    <property type="evidence" value="ECO:0007669"/>
    <property type="project" value="TreeGrafter"/>
</dbReference>
<feature type="binding site" evidence="7">
    <location>
        <position position="298"/>
    </location>
    <ligand>
        <name>L-glutamate</name>
        <dbReference type="ChEBI" id="CHEBI:29985"/>
    </ligand>
</feature>
<comment type="function">
    <text evidence="7">Catalyzes the tRNA-independent activation of glutamate in presence of ATP and the subsequent transfer of glutamate onto a tRNA(Asp). Glutamate is transferred on the 2-amino-5-(4,5-dihydroxy-2-cyclopenten-1-yl) moiety of the queuosine in the wobble position of the QUC anticodon.</text>
</comment>
<feature type="region of interest" description="Disordered" evidence="9">
    <location>
        <begin position="12"/>
        <end position="51"/>
    </location>
</feature>
<reference evidence="11 12" key="1">
    <citation type="submission" date="2018-07" db="EMBL/GenBank/DDBJ databases">
        <title>Genomic Encyclopedia of Type Strains, Phase IV (KMG-IV): sequencing the most valuable type-strain genomes for metagenomic binning, comparative biology and taxonomic classification.</title>
        <authorList>
            <person name="Goeker M."/>
        </authorList>
    </citation>
    <scope>NUCLEOTIDE SEQUENCE [LARGE SCALE GENOMIC DNA]</scope>
    <source>
        <strain evidence="11 12">DSM 100911</strain>
    </source>
</reference>
<dbReference type="AlphaFoldDB" id="A0A369AKN1"/>
<keyword evidence="4 7" id="KW-0862">Zinc</keyword>
<evidence type="ECO:0000256" key="8">
    <source>
        <dbReference type="RuleBase" id="RU363037"/>
    </source>
</evidence>
<comment type="cofactor">
    <cofactor evidence="7">
        <name>Zn(2+)</name>
        <dbReference type="ChEBI" id="CHEBI:29105"/>
    </cofactor>
    <text evidence="7">Binds 1 zinc ion per subunit.</text>
</comment>
<evidence type="ECO:0000313" key="12">
    <source>
        <dbReference type="Proteomes" id="UP000252174"/>
    </source>
</evidence>
<feature type="short sequence motif" description="'HIGH' region" evidence="7">
    <location>
        <begin position="82"/>
        <end position="92"/>
    </location>
</feature>
<dbReference type="InterPro" id="IPR020058">
    <property type="entry name" value="Glu/Gln-tRNA-synth_Ib_cat-dom"/>
</dbReference>
<dbReference type="EMBL" id="QPJU01000004">
    <property type="protein sequence ID" value="RCX09721.1"/>
    <property type="molecule type" value="Genomic_DNA"/>
</dbReference>
<feature type="binding site" evidence="7">
    <location>
        <position position="280"/>
    </location>
    <ligand>
        <name>L-glutamate</name>
        <dbReference type="ChEBI" id="CHEBI:29985"/>
    </ligand>
</feature>
<feature type="binding site" evidence="7">
    <location>
        <position position="205"/>
    </location>
    <ligand>
        <name>Zn(2+)</name>
        <dbReference type="ChEBI" id="CHEBI:29105"/>
    </ligand>
</feature>
<dbReference type="NCBIfam" id="NF004315">
    <property type="entry name" value="PRK05710.1-4"/>
    <property type="match status" value="1"/>
</dbReference>
<dbReference type="InterPro" id="IPR049940">
    <property type="entry name" value="GluQ/Sye"/>
</dbReference>
<feature type="short sequence motif" description="'KMSKS' region" evidence="7">
    <location>
        <begin position="336"/>
        <end position="340"/>
    </location>
</feature>
<feature type="binding site" evidence="7">
    <location>
        <position position="201"/>
    </location>
    <ligand>
        <name>Zn(2+)</name>
        <dbReference type="ChEBI" id="CHEBI:29105"/>
    </ligand>
</feature>
<dbReference type="PANTHER" id="PTHR43311:SF1">
    <property type="entry name" value="GLUTAMYL-Q TRNA(ASP) SYNTHETASE"/>
    <property type="match status" value="1"/>
</dbReference>
<dbReference type="NCBIfam" id="NF004313">
    <property type="entry name" value="PRK05710.1-2"/>
    <property type="match status" value="1"/>
</dbReference>
<evidence type="ECO:0000256" key="5">
    <source>
        <dbReference type="ARBA" id="ARBA00022840"/>
    </source>
</evidence>
<keyword evidence="8" id="KW-0648">Protein biosynthesis</keyword>
<keyword evidence="2 7" id="KW-0479">Metal-binding</keyword>
<organism evidence="11 12">
    <name type="scientific">Extensimonas vulgaris</name>
    <dbReference type="NCBI Taxonomy" id="1031594"/>
    <lineage>
        <taxon>Bacteria</taxon>
        <taxon>Pseudomonadati</taxon>
        <taxon>Pseudomonadota</taxon>
        <taxon>Betaproteobacteria</taxon>
        <taxon>Burkholderiales</taxon>
        <taxon>Comamonadaceae</taxon>
        <taxon>Extensimonas</taxon>
    </lineage>
</organism>
<protein>
    <recommendedName>
        <fullName evidence="7">Glutamyl-Q tRNA(Asp) synthetase</fullName>
        <shortName evidence="7">Glu-Q-RSs</shortName>
        <ecNumber evidence="7">6.1.1.-</ecNumber>
    </recommendedName>
</protein>
<accession>A0A369AKN1</accession>